<feature type="domain" description="AB hydrolase-1" evidence="1">
    <location>
        <begin position="22"/>
        <end position="252"/>
    </location>
</feature>
<dbReference type="PANTHER" id="PTHR43798:SF33">
    <property type="entry name" value="HYDROLASE, PUTATIVE (AFU_ORTHOLOGUE AFUA_2G14860)-RELATED"/>
    <property type="match status" value="1"/>
</dbReference>
<dbReference type="EMBL" id="JAFBDT010000011">
    <property type="protein sequence ID" value="MBM7562020.1"/>
    <property type="molecule type" value="Genomic_DNA"/>
</dbReference>
<protein>
    <submittedName>
        <fullName evidence="2">Pimeloyl-ACP methyl ester carboxylesterase</fullName>
    </submittedName>
</protein>
<keyword evidence="3" id="KW-1185">Reference proteome</keyword>
<dbReference type="SUPFAM" id="SSF53474">
    <property type="entry name" value="alpha/beta-Hydrolases"/>
    <property type="match status" value="1"/>
</dbReference>
<evidence type="ECO:0000259" key="1">
    <source>
        <dbReference type="Pfam" id="PF00561"/>
    </source>
</evidence>
<proteinExistence type="predicted"/>
<dbReference type="InterPro" id="IPR029058">
    <property type="entry name" value="AB_hydrolase_fold"/>
</dbReference>
<dbReference type="PRINTS" id="PR00111">
    <property type="entry name" value="ABHYDROLASE"/>
</dbReference>
<gene>
    <name evidence="2" type="ORF">JOC49_001563</name>
</gene>
<reference evidence="2 3" key="1">
    <citation type="submission" date="2021-01" db="EMBL/GenBank/DDBJ databases">
        <title>Genomic Encyclopedia of Type Strains, Phase IV (KMG-IV): sequencing the most valuable type-strain genomes for metagenomic binning, comparative biology and taxonomic classification.</title>
        <authorList>
            <person name="Goeker M."/>
        </authorList>
    </citation>
    <scope>NUCLEOTIDE SEQUENCE [LARGE SCALE GENOMIC DNA]</scope>
    <source>
        <strain evidence="2 3">DSM 24436</strain>
    </source>
</reference>
<sequence>MAYLETVRGKIYYEIHGDGAETLLILNGIMMSSSSWGPFVETLKEHTKVVLMDFYDQGKSTYLDGPYDQTLQVEAVKDVVAFLALKNFTLLGISYGGEIAMQFAAENSECLKQLILANTTDYTDLQLKAIGDNWVHAAETCDGGKFFKATIPTIYSRAFYEAHKEWLDAREVMFSNLFKKPWYDGFMRLVVSAETHDAREVLNQISVPTLIIGADGDLITPIDRQESLSKAIKNSELVVIKDCGHASMYEKPNAFFALVIGFMKFGGKTFTI</sequence>
<dbReference type="InterPro" id="IPR000073">
    <property type="entry name" value="AB_hydrolase_1"/>
</dbReference>
<dbReference type="PANTHER" id="PTHR43798">
    <property type="entry name" value="MONOACYLGLYCEROL LIPASE"/>
    <property type="match status" value="1"/>
</dbReference>
<dbReference type="Gene3D" id="3.40.50.1820">
    <property type="entry name" value="alpha/beta hydrolase"/>
    <property type="match status" value="1"/>
</dbReference>
<dbReference type="Pfam" id="PF00561">
    <property type="entry name" value="Abhydrolase_1"/>
    <property type="match status" value="1"/>
</dbReference>
<accession>A0ABS2MRK2</accession>
<comment type="caution">
    <text evidence="2">The sequence shown here is derived from an EMBL/GenBank/DDBJ whole genome shotgun (WGS) entry which is preliminary data.</text>
</comment>
<evidence type="ECO:0000313" key="3">
    <source>
        <dbReference type="Proteomes" id="UP000767854"/>
    </source>
</evidence>
<dbReference type="Proteomes" id="UP000767854">
    <property type="component" value="Unassembled WGS sequence"/>
</dbReference>
<organism evidence="2 3">
    <name type="scientific">Fusibacter tunisiensis</name>
    <dbReference type="NCBI Taxonomy" id="1008308"/>
    <lineage>
        <taxon>Bacteria</taxon>
        <taxon>Bacillati</taxon>
        <taxon>Bacillota</taxon>
        <taxon>Clostridia</taxon>
        <taxon>Eubacteriales</taxon>
        <taxon>Eubacteriales Family XII. Incertae Sedis</taxon>
        <taxon>Fusibacter</taxon>
    </lineage>
</organism>
<dbReference type="RefSeq" id="WP_204664048.1">
    <property type="nucleotide sequence ID" value="NZ_JAFBDT010000011.1"/>
</dbReference>
<evidence type="ECO:0000313" key="2">
    <source>
        <dbReference type="EMBL" id="MBM7562020.1"/>
    </source>
</evidence>
<name>A0ABS2MRK2_9FIRM</name>
<dbReference type="InterPro" id="IPR050266">
    <property type="entry name" value="AB_hydrolase_sf"/>
</dbReference>